<comment type="similarity">
    <text evidence="4 13 14">Belongs to the triosephosphate isomerase family.</text>
</comment>
<dbReference type="UniPathway" id="UPA00109">
    <property type="reaction ID" value="UER00189"/>
</dbReference>
<comment type="subcellular location">
    <subcellularLocation>
        <location evidence="13 14">Cytoplasm</location>
    </subcellularLocation>
</comment>
<feature type="binding site" evidence="13">
    <location>
        <begin position="9"/>
        <end position="11"/>
    </location>
    <ligand>
        <name>substrate</name>
    </ligand>
</feature>
<feature type="active site" description="Electrophile" evidence="13">
    <location>
        <position position="93"/>
    </location>
</feature>
<comment type="pathway">
    <text evidence="2 13 14">Carbohydrate biosynthesis; gluconeogenesis.</text>
</comment>
<dbReference type="OrthoDB" id="9809429at2"/>
<evidence type="ECO:0000256" key="10">
    <source>
        <dbReference type="ARBA" id="ARBA00023152"/>
    </source>
</evidence>
<keyword evidence="10 13" id="KW-0324">Glycolysis</keyword>
<evidence type="ECO:0000256" key="7">
    <source>
        <dbReference type="ARBA" id="ARBA00019397"/>
    </source>
</evidence>
<dbReference type="InterPro" id="IPR000652">
    <property type="entry name" value="Triosephosphate_isomerase"/>
</dbReference>
<comment type="pathway">
    <text evidence="3">Carbohydrate metabolism; erythritol degradation.</text>
</comment>
<sequence>MRRKIVAGNWKLHGNRAFAAALVAELAAARPSGVELLVFPPYPYLAELAGPCAAAGIGLGAQDVSAHDKGAYTGEVAAAMLADVGAHYVLVGHSERRQYHGESSALVAEKFAAAQAAGLVPVLCVGERLEEREAGQTEAVIAAQLQPVLERVGVAAFSRAIVAYEPVWAIGTGHTASPAQAQAVHAFIRGQIAALDAKIADSLPLLYGGSVKPDNAASLFAQADVDGGLVGGASLVAADFLAIARAAAPHT</sequence>
<accession>A0A1M4UVH6</accession>
<dbReference type="GO" id="GO:0046166">
    <property type="term" value="P:glyceraldehyde-3-phosphate biosynthetic process"/>
    <property type="evidence" value="ECO:0007669"/>
    <property type="project" value="TreeGrafter"/>
</dbReference>
<dbReference type="FunFam" id="3.20.20.70:FF:000020">
    <property type="entry name" value="Triosephosphate isomerase"/>
    <property type="match status" value="1"/>
</dbReference>
<evidence type="ECO:0000256" key="11">
    <source>
        <dbReference type="ARBA" id="ARBA00023235"/>
    </source>
</evidence>
<evidence type="ECO:0000256" key="13">
    <source>
        <dbReference type="HAMAP-Rule" id="MF_00147"/>
    </source>
</evidence>
<dbReference type="Gene3D" id="3.20.20.70">
    <property type="entry name" value="Aldolase class I"/>
    <property type="match status" value="1"/>
</dbReference>
<comment type="catalytic activity">
    <reaction evidence="1 13 14">
        <text>D-glyceraldehyde 3-phosphate = dihydroxyacetone phosphate</text>
        <dbReference type="Rhea" id="RHEA:18585"/>
        <dbReference type="ChEBI" id="CHEBI:57642"/>
        <dbReference type="ChEBI" id="CHEBI:59776"/>
        <dbReference type="EC" id="5.3.1.1"/>
    </reaction>
</comment>
<feature type="active site" description="Proton acceptor" evidence="13">
    <location>
        <position position="165"/>
    </location>
</feature>
<comment type="function">
    <text evidence="12 13">Involved in the gluconeogenesis. Catalyzes stereospecifically the conversion of dihydroxyacetone phosphate (DHAP) to D-glyceraldehyde-3-phosphate (G3P).</text>
</comment>
<dbReference type="UniPathway" id="UPA00138"/>
<keyword evidence="8 13" id="KW-0312">Gluconeogenesis</keyword>
<dbReference type="PANTHER" id="PTHR21139:SF42">
    <property type="entry name" value="TRIOSEPHOSPHATE ISOMERASE"/>
    <property type="match status" value="1"/>
</dbReference>
<dbReference type="AlphaFoldDB" id="A0A1M4UVH6"/>
<keyword evidence="11 13" id="KW-0413">Isomerase</keyword>
<feature type="chain" id="PRO_5013359072" description="Triosephosphate isomerase" evidence="15">
    <location>
        <begin position="20"/>
        <end position="251"/>
    </location>
</feature>
<feature type="signal peptide" evidence="15">
    <location>
        <begin position="1"/>
        <end position="19"/>
    </location>
</feature>
<gene>
    <name evidence="13" type="primary">tpiA</name>
    <name evidence="16" type="ORF">SAMN02745204_00773</name>
</gene>
<comment type="pathway">
    <text evidence="13 14">Carbohydrate degradation; glycolysis; D-glyceraldehyde 3-phosphate from glycerone phosphate: step 1/1.</text>
</comment>
<dbReference type="InterPro" id="IPR035990">
    <property type="entry name" value="TIM_sf"/>
</dbReference>
<dbReference type="RefSeq" id="WP_072755310.1">
    <property type="nucleotide sequence ID" value="NZ_FQUK01000009.1"/>
</dbReference>
<evidence type="ECO:0000256" key="9">
    <source>
        <dbReference type="ARBA" id="ARBA00022490"/>
    </source>
</evidence>
<dbReference type="HAMAP" id="MF_00147_B">
    <property type="entry name" value="TIM_B"/>
    <property type="match status" value="1"/>
</dbReference>
<protein>
    <recommendedName>
        <fullName evidence="7 13">Triosephosphate isomerase</fullName>
        <shortName evidence="13">TIM</shortName>
        <shortName evidence="13">TPI</shortName>
        <ecNumber evidence="6 13">5.3.1.1</ecNumber>
    </recommendedName>
    <alternativeName>
        <fullName evidence="13">Triose-phosphate isomerase</fullName>
    </alternativeName>
</protein>
<dbReference type="EC" id="5.3.1.1" evidence="6 13"/>
<dbReference type="Pfam" id="PF00121">
    <property type="entry name" value="TIM"/>
    <property type="match status" value="1"/>
</dbReference>
<dbReference type="InterPro" id="IPR022896">
    <property type="entry name" value="TrioseP_Isoase_bac/euk"/>
</dbReference>
<dbReference type="SUPFAM" id="SSF51351">
    <property type="entry name" value="Triosephosphate isomerase (TIM)"/>
    <property type="match status" value="1"/>
</dbReference>
<dbReference type="GO" id="GO:0019563">
    <property type="term" value="P:glycerol catabolic process"/>
    <property type="evidence" value="ECO:0007669"/>
    <property type="project" value="TreeGrafter"/>
</dbReference>
<evidence type="ECO:0000256" key="4">
    <source>
        <dbReference type="ARBA" id="ARBA00007422"/>
    </source>
</evidence>
<evidence type="ECO:0000256" key="14">
    <source>
        <dbReference type="RuleBase" id="RU363013"/>
    </source>
</evidence>
<feature type="binding site" evidence="13">
    <location>
        <position position="171"/>
    </location>
    <ligand>
        <name>substrate</name>
    </ligand>
</feature>
<organism evidence="16 17">
    <name type="scientific">Thermomonas hydrothermalis</name>
    <dbReference type="NCBI Taxonomy" id="213588"/>
    <lineage>
        <taxon>Bacteria</taxon>
        <taxon>Pseudomonadati</taxon>
        <taxon>Pseudomonadota</taxon>
        <taxon>Gammaproteobacteria</taxon>
        <taxon>Lysobacterales</taxon>
        <taxon>Lysobacteraceae</taxon>
        <taxon>Thermomonas</taxon>
    </lineage>
</organism>
<evidence type="ECO:0000256" key="15">
    <source>
        <dbReference type="SAM" id="SignalP"/>
    </source>
</evidence>
<dbReference type="GO" id="GO:0006096">
    <property type="term" value="P:glycolytic process"/>
    <property type="evidence" value="ECO:0007669"/>
    <property type="project" value="UniProtKB-UniRule"/>
</dbReference>
<dbReference type="CDD" id="cd00311">
    <property type="entry name" value="TIM"/>
    <property type="match status" value="1"/>
</dbReference>
<dbReference type="PROSITE" id="PS51440">
    <property type="entry name" value="TIM_2"/>
    <property type="match status" value="1"/>
</dbReference>
<keyword evidence="15" id="KW-0732">Signal</keyword>
<evidence type="ECO:0000256" key="6">
    <source>
        <dbReference type="ARBA" id="ARBA00011940"/>
    </source>
</evidence>
<reference evidence="17" key="1">
    <citation type="submission" date="2016-11" db="EMBL/GenBank/DDBJ databases">
        <authorList>
            <person name="Varghese N."/>
            <person name="Submissions S."/>
        </authorList>
    </citation>
    <scope>NUCLEOTIDE SEQUENCE [LARGE SCALE GENOMIC DNA]</scope>
    <source>
        <strain evidence="17">DSM 14834</strain>
    </source>
</reference>
<dbReference type="GO" id="GO:0005829">
    <property type="term" value="C:cytosol"/>
    <property type="evidence" value="ECO:0007669"/>
    <property type="project" value="TreeGrafter"/>
</dbReference>
<proteinExistence type="inferred from homology"/>
<evidence type="ECO:0000256" key="12">
    <source>
        <dbReference type="ARBA" id="ARBA00055680"/>
    </source>
</evidence>
<dbReference type="PANTHER" id="PTHR21139">
    <property type="entry name" value="TRIOSEPHOSPHATE ISOMERASE"/>
    <property type="match status" value="1"/>
</dbReference>
<dbReference type="InterPro" id="IPR020861">
    <property type="entry name" value="Triosephosphate_isomerase_AS"/>
</dbReference>
<evidence type="ECO:0000256" key="1">
    <source>
        <dbReference type="ARBA" id="ARBA00000474"/>
    </source>
</evidence>
<evidence type="ECO:0000256" key="8">
    <source>
        <dbReference type="ARBA" id="ARBA00022432"/>
    </source>
</evidence>
<dbReference type="InterPro" id="IPR013785">
    <property type="entry name" value="Aldolase_TIM"/>
</dbReference>
<evidence type="ECO:0000256" key="2">
    <source>
        <dbReference type="ARBA" id="ARBA00004742"/>
    </source>
</evidence>
<dbReference type="NCBIfam" id="TIGR00419">
    <property type="entry name" value="tim"/>
    <property type="match status" value="1"/>
</dbReference>
<comment type="subunit">
    <text evidence="5 13 14">Homodimer.</text>
</comment>
<evidence type="ECO:0000256" key="5">
    <source>
        <dbReference type="ARBA" id="ARBA00011738"/>
    </source>
</evidence>
<dbReference type="GO" id="GO:0006094">
    <property type="term" value="P:gluconeogenesis"/>
    <property type="evidence" value="ECO:0007669"/>
    <property type="project" value="UniProtKB-UniRule"/>
</dbReference>
<keyword evidence="9 13" id="KW-0963">Cytoplasm</keyword>
<dbReference type="EMBL" id="FQUK01000009">
    <property type="protein sequence ID" value="SHE60613.1"/>
    <property type="molecule type" value="Genomic_DNA"/>
</dbReference>
<evidence type="ECO:0000313" key="16">
    <source>
        <dbReference type="EMBL" id="SHE60613.1"/>
    </source>
</evidence>
<dbReference type="STRING" id="213588.SAMN02745204_00773"/>
<keyword evidence="17" id="KW-1185">Reference proteome</keyword>
<feature type="binding site" evidence="13">
    <location>
        <position position="210"/>
    </location>
    <ligand>
        <name>substrate</name>
    </ligand>
</feature>
<feature type="binding site" evidence="13">
    <location>
        <begin position="231"/>
        <end position="232"/>
    </location>
    <ligand>
        <name>substrate</name>
    </ligand>
</feature>
<dbReference type="PROSITE" id="PS00171">
    <property type="entry name" value="TIM_1"/>
    <property type="match status" value="1"/>
</dbReference>
<dbReference type="Proteomes" id="UP000242857">
    <property type="component" value="Unassembled WGS sequence"/>
</dbReference>
<evidence type="ECO:0000313" key="17">
    <source>
        <dbReference type="Proteomes" id="UP000242857"/>
    </source>
</evidence>
<dbReference type="GO" id="GO:0004807">
    <property type="term" value="F:triose-phosphate isomerase activity"/>
    <property type="evidence" value="ECO:0007669"/>
    <property type="project" value="UniProtKB-UniRule"/>
</dbReference>
<name>A0A1M4UVH6_9GAMM</name>
<evidence type="ECO:0000256" key="3">
    <source>
        <dbReference type="ARBA" id="ARBA00004939"/>
    </source>
</evidence>